<dbReference type="HOGENOM" id="CLU_3350692_0_0_6"/>
<dbReference type="KEGG" id="ypi:YpsIP31758_2602"/>
<dbReference type="AlphaFoldDB" id="A0A0U1R3G3"/>
<gene>
    <name evidence="1" type="ordered locus">YpsIP31758_2602</name>
</gene>
<accession>A0A0U1R3G3</accession>
<evidence type="ECO:0000313" key="2">
    <source>
        <dbReference type="Proteomes" id="UP000002412"/>
    </source>
</evidence>
<dbReference type="Proteomes" id="UP000002412">
    <property type="component" value="Chromosome"/>
</dbReference>
<evidence type="ECO:0000313" key="1">
    <source>
        <dbReference type="EMBL" id="ABS49881.1"/>
    </source>
</evidence>
<organism evidence="1 2">
    <name type="scientific">Yersinia pseudotuberculosis serotype O:1b (strain IP 31758)</name>
    <dbReference type="NCBI Taxonomy" id="349747"/>
    <lineage>
        <taxon>Bacteria</taxon>
        <taxon>Pseudomonadati</taxon>
        <taxon>Pseudomonadota</taxon>
        <taxon>Gammaproteobacteria</taxon>
        <taxon>Enterobacterales</taxon>
        <taxon>Yersiniaceae</taxon>
        <taxon>Yersinia</taxon>
    </lineage>
</organism>
<proteinExistence type="predicted"/>
<sequence>MITLARYLDLNNRQYRLVSADSILVSAASINVSCQLT</sequence>
<protein>
    <submittedName>
        <fullName evidence="1">Uncharacterized protein</fullName>
    </submittedName>
</protein>
<name>A0A0U1R3G3_YERP3</name>
<reference evidence="1 2" key="1">
    <citation type="journal article" date="2007" name="PLoS Genet.">
        <title>The complete genome sequence of Yersinia pseudotuberculosis IP31758, the causative agent of Far East scarlet-like fever.</title>
        <authorList>
            <person name="Eppinger M."/>
            <person name="Rosovitz M.J."/>
            <person name="Fricke W.F."/>
            <person name="Rasko D.A."/>
            <person name="Kokorina G."/>
            <person name="Fayolle C."/>
            <person name="Lindler L.E."/>
            <person name="Carniel E."/>
            <person name="Ravel J."/>
        </authorList>
    </citation>
    <scope>NUCLEOTIDE SEQUENCE [LARGE SCALE GENOMIC DNA]</scope>
    <source>
        <strain evidence="1 2">IP 31758</strain>
    </source>
</reference>
<dbReference type="EMBL" id="CP000720">
    <property type="protein sequence ID" value="ABS49881.1"/>
    <property type="molecule type" value="Genomic_DNA"/>
</dbReference>